<dbReference type="OrthoDB" id="5560285at2"/>
<organism evidence="2 3">
    <name type="scientific">BD1-7 clade bacterium</name>
    <dbReference type="NCBI Taxonomy" id="2029982"/>
    <lineage>
        <taxon>Bacteria</taxon>
        <taxon>Pseudomonadati</taxon>
        <taxon>Pseudomonadota</taxon>
        <taxon>Gammaproteobacteria</taxon>
        <taxon>Cellvibrionales</taxon>
        <taxon>Spongiibacteraceae</taxon>
        <taxon>BD1-7 clade</taxon>
    </lineage>
</organism>
<dbReference type="InterPro" id="IPR000792">
    <property type="entry name" value="Tscrpt_reg_LuxR_C"/>
</dbReference>
<evidence type="ECO:0000313" key="2">
    <source>
        <dbReference type="EMBL" id="CAA0121082.1"/>
    </source>
</evidence>
<name>A0A5S9QRI5_9GAMM</name>
<dbReference type="GO" id="GO:0003677">
    <property type="term" value="F:DNA binding"/>
    <property type="evidence" value="ECO:0007669"/>
    <property type="project" value="InterPro"/>
</dbReference>
<dbReference type="SUPFAM" id="SSF46894">
    <property type="entry name" value="C-terminal effector domain of the bipartite response regulators"/>
    <property type="match status" value="1"/>
</dbReference>
<dbReference type="SMART" id="SM00421">
    <property type="entry name" value="HTH_LUXR"/>
    <property type="match status" value="1"/>
</dbReference>
<reference evidence="2 3" key="1">
    <citation type="submission" date="2019-11" db="EMBL/GenBank/DDBJ databases">
        <authorList>
            <person name="Holert J."/>
        </authorList>
    </citation>
    <scope>NUCLEOTIDE SEQUENCE [LARGE SCALE GENOMIC DNA]</scope>
    <source>
        <strain evidence="2">BC5_2</strain>
    </source>
</reference>
<dbReference type="AlphaFoldDB" id="A0A5S9QRI5"/>
<dbReference type="CDD" id="cd06170">
    <property type="entry name" value="LuxR_C_like"/>
    <property type="match status" value="1"/>
</dbReference>
<evidence type="ECO:0000313" key="3">
    <source>
        <dbReference type="Proteomes" id="UP000434580"/>
    </source>
</evidence>
<dbReference type="EMBL" id="CACSII010000021">
    <property type="protein sequence ID" value="CAA0121082.1"/>
    <property type="molecule type" value="Genomic_DNA"/>
</dbReference>
<sequence>MEILSPEITYNTDYQPREISFNDLLLTLYQGCKSSDGFVDFIQAMQNRYNLSGVAMTAVDNVTHQLSKTWICGIPESLLEWYLEEDRMYRDPMRLRLQKQQLDRFDVLSIEEPGKTLDEVLNLGEFNHVAETRDMVDLAGLHIYSSANESMGLYLHRNRTVGAFSPDQAEELHQLVPHIRQAMELYRGLYEKNVEAMGLAQALESIESPLLIVNQFLRVCFVNRPAKALIDTCDQMHITDQTLSFSEPEYQQQLARYMQSVFTDNVSISAPPMITVLRPGKPSFRLALSPISTGVDDERAHCLMLQVLPPNNEESPEWQCISEKMGLSKAEARVCEALCDGLSIKDIANKLNRQESTVRSNLKSAFSKTGHHSQSQLVAAIYRCCR</sequence>
<protein>
    <recommendedName>
        <fullName evidence="1">HTH luxR-type domain-containing protein</fullName>
    </recommendedName>
</protein>
<dbReference type="Gene3D" id="1.10.10.10">
    <property type="entry name" value="Winged helix-like DNA-binding domain superfamily/Winged helix DNA-binding domain"/>
    <property type="match status" value="1"/>
</dbReference>
<accession>A0A5S9QRI5</accession>
<gene>
    <name evidence="2" type="ORF">DPBNPPHM_02682</name>
</gene>
<proteinExistence type="predicted"/>
<evidence type="ECO:0000259" key="1">
    <source>
        <dbReference type="SMART" id="SM00421"/>
    </source>
</evidence>
<feature type="domain" description="HTH luxR-type" evidence="1">
    <location>
        <begin position="324"/>
        <end position="381"/>
    </location>
</feature>
<dbReference type="InterPro" id="IPR036388">
    <property type="entry name" value="WH-like_DNA-bd_sf"/>
</dbReference>
<dbReference type="Proteomes" id="UP000434580">
    <property type="component" value="Unassembled WGS sequence"/>
</dbReference>
<dbReference type="Pfam" id="PF00196">
    <property type="entry name" value="GerE"/>
    <property type="match status" value="1"/>
</dbReference>
<dbReference type="InterPro" id="IPR016032">
    <property type="entry name" value="Sig_transdc_resp-reg_C-effctor"/>
</dbReference>
<dbReference type="GO" id="GO:0006355">
    <property type="term" value="P:regulation of DNA-templated transcription"/>
    <property type="evidence" value="ECO:0007669"/>
    <property type="project" value="InterPro"/>
</dbReference>